<feature type="compositionally biased region" description="Basic and acidic residues" evidence="3">
    <location>
        <begin position="591"/>
        <end position="603"/>
    </location>
</feature>
<keyword evidence="4" id="KW-1185">Reference proteome</keyword>
<dbReference type="PANTHER" id="PTHR11017">
    <property type="entry name" value="LEUCINE-RICH REPEAT-CONTAINING PROTEIN"/>
    <property type="match status" value="1"/>
</dbReference>
<feature type="region of interest" description="Disordered" evidence="3">
    <location>
        <begin position="558"/>
        <end position="612"/>
    </location>
</feature>
<reference evidence="4" key="1">
    <citation type="journal article" date="2020" name="Plant Biotechnol. J.">
        <title>The pomegranate (Punica granatum L.) draft genome dissects genetic divergence between soft- and hard-seeded cultivars.</title>
        <authorList>
            <person name="Luo X."/>
            <person name="Li H."/>
            <person name="Wu Z."/>
            <person name="Yao W."/>
            <person name="Zhao P."/>
            <person name="Cao D."/>
            <person name="Yu H."/>
            <person name="Li K."/>
            <person name="Poudel K."/>
            <person name="Zhao D."/>
            <person name="Zhang F."/>
            <person name="Xia X."/>
            <person name="Chen L."/>
            <person name="Wang Q."/>
            <person name="Jing D."/>
            <person name="Cao S."/>
        </authorList>
    </citation>
    <scope>NUCLEOTIDE SEQUENCE [LARGE SCALE GENOMIC DNA]</scope>
    <source>
        <strain evidence="4">cv. Tunisia</strain>
    </source>
</reference>
<evidence type="ECO:0000313" key="4">
    <source>
        <dbReference type="Proteomes" id="UP000515151"/>
    </source>
</evidence>
<dbReference type="InterPro" id="IPR003591">
    <property type="entry name" value="Leu-rich_rpt_typical-subtyp"/>
</dbReference>
<dbReference type="Pfam" id="PF00560">
    <property type="entry name" value="LRR_1"/>
    <property type="match status" value="1"/>
</dbReference>
<dbReference type="Proteomes" id="UP000515151">
    <property type="component" value="Chromosome 3"/>
</dbReference>
<dbReference type="PROSITE" id="PS51450">
    <property type="entry name" value="LRR"/>
    <property type="match status" value="1"/>
</dbReference>
<accession>A0A6P8D0Q0</accession>
<dbReference type="InterPro" id="IPR032675">
    <property type="entry name" value="LRR_dom_sf"/>
</dbReference>
<dbReference type="SMART" id="SM00369">
    <property type="entry name" value="LRR_TYP"/>
    <property type="match status" value="2"/>
</dbReference>
<evidence type="ECO:0000313" key="5">
    <source>
        <dbReference type="RefSeq" id="XP_031387221.1"/>
    </source>
</evidence>
<organism evidence="4 5">
    <name type="scientific">Punica granatum</name>
    <name type="common">Pomegranate</name>
    <dbReference type="NCBI Taxonomy" id="22663"/>
    <lineage>
        <taxon>Eukaryota</taxon>
        <taxon>Viridiplantae</taxon>
        <taxon>Streptophyta</taxon>
        <taxon>Embryophyta</taxon>
        <taxon>Tracheophyta</taxon>
        <taxon>Spermatophyta</taxon>
        <taxon>Magnoliopsida</taxon>
        <taxon>eudicotyledons</taxon>
        <taxon>Gunneridae</taxon>
        <taxon>Pentapetalae</taxon>
        <taxon>rosids</taxon>
        <taxon>malvids</taxon>
        <taxon>Myrtales</taxon>
        <taxon>Lythraceae</taxon>
        <taxon>Punica</taxon>
    </lineage>
</organism>
<dbReference type="GeneID" id="116200513"/>
<reference evidence="5" key="2">
    <citation type="submission" date="2025-08" db="UniProtKB">
        <authorList>
            <consortium name="RefSeq"/>
        </authorList>
    </citation>
    <scope>IDENTIFICATION</scope>
    <source>
        <tissue evidence="5">Leaf</tissue>
    </source>
</reference>
<gene>
    <name evidence="5" type="primary">LOC116200513</name>
</gene>
<keyword evidence="2" id="KW-0677">Repeat</keyword>
<dbReference type="PANTHER" id="PTHR11017:SF271">
    <property type="entry name" value="DISEASE RESISTANCE PROTEIN (TIR-NBS-LRR CLASS) FAMILY"/>
    <property type="match status" value="1"/>
</dbReference>
<dbReference type="RefSeq" id="XP_031387221.1">
    <property type="nucleotide sequence ID" value="XM_031531361.1"/>
</dbReference>
<protein>
    <submittedName>
        <fullName evidence="5">TMV resistance protein N-like</fullName>
    </submittedName>
</protein>
<evidence type="ECO:0000256" key="2">
    <source>
        <dbReference type="ARBA" id="ARBA00022737"/>
    </source>
</evidence>
<sequence>MGRAIAREESPYYPGKRSRLWFYEDILSTLRDQKVDITSNRTTTGIEEVEGIVYDSSALDELIVNAEAFARMSRLRLLKLNGVNVHGNYGLISKELRWLHWYRFSLNFMPNDFYMGNLVILEMQHSNLREVWKDDRLLGNLKVLNLSHSHFLTGALNFMKVPKLEELILNDCTELVDIHQSIGNLERLLLVDLSNCKKLKRLPGSICRISSLRILNISGCSKVGKLREDTGEMASLEKLLVEGTAIIQVPSSITRLQNLTDLSLCGCKVANLSSIYSLIWSLVPTMTVPRSNNMLISSLDGLTSLQSLKLRDCNLSDGAIPVDIGSLPSLVELDLSKNNFSHLPDSISRLPELFYLLLEDCVMLKTLPKMPPELHTLSAANCRRLERIISGSNIRSLNLLDCPRLTEISGLDKLAVVDICLQGCESLSAKLKGPVTVCLVYEANREINAYPRFIILYINARTKNSHLPLSSSAYFDIPAPSEDYIWAYQETRTFSGGGSGGDIEIEVVTVSAGGVRVKRVGIHLREHIDLNNASWTLGNMEVGTLNQVPCEEMIQQEADISESGSHQAEPNSDGVICYAEEEDGSGYGSSQEKRPPKRMRFENIEEDGWDEL</sequence>
<dbReference type="InterPro" id="IPR001611">
    <property type="entry name" value="Leu-rich_rpt"/>
</dbReference>
<evidence type="ECO:0000256" key="1">
    <source>
        <dbReference type="ARBA" id="ARBA00022614"/>
    </source>
</evidence>
<evidence type="ECO:0000256" key="3">
    <source>
        <dbReference type="SAM" id="MobiDB-lite"/>
    </source>
</evidence>
<dbReference type="GO" id="GO:0006952">
    <property type="term" value="P:defense response"/>
    <property type="evidence" value="ECO:0007669"/>
    <property type="project" value="InterPro"/>
</dbReference>
<proteinExistence type="predicted"/>
<name>A0A6P8D0Q0_PUNGR</name>
<keyword evidence="1" id="KW-0433">Leucine-rich repeat</keyword>
<dbReference type="AlphaFoldDB" id="A0A6P8D0Q0"/>
<dbReference type="SUPFAM" id="SSF52058">
    <property type="entry name" value="L domain-like"/>
    <property type="match status" value="1"/>
</dbReference>
<dbReference type="InterPro" id="IPR044974">
    <property type="entry name" value="Disease_R_plants"/>
</dbReference>
<dbReference type="Gene3D" id="3.80.10.10">
    <property type="entry name" value="Ribonuclease Inhibitor"/>
    <property type="match status" value="2"/>
</dbReference>
<dbReference type="OrthoDB" id="1936883at2759"/>